<accession>A0A9X2BIT1</accession>
<dbReference type="EMBL" id="JAJHVV010000014">
    <property type="protein sequence ID" value="MCK6265356.1"/>
    <property type="molecule type" value="Genomic_DNA"/>
</dbReference>
<dbReference type="AlphaFoldDB" id="A0A9X2BIT1"/>
<gene>
    <name evidence="2" type="ORF">KP803_18985</name>
</gene>
<sequence length="196" mass="21063">MAIKAAKHQKGIAMIEVMVSALIGIIALGIIGSVFLTGQKIAKERTLELLVLQSLMSTSSMMRADMQRAGFDGGSGNSLTLQGATSTVAVSGASIGFVYYLPNINKYQNIKYRLSDGSLYSCERKDMVIASLDNLTGCANLLDQNIMKVVSMAITTTPLVTSSATNLLTHVYLEAELLDGGYNQSVSMAIKQRNWL</sequence>
<feature type="transmembrane region" description="Helical" evidence="1">
    <location>
        <begin position="81"/>
        <end position="101"/>
    </location>
</feature>
<proteinExistence type="predicted"/>
<evidence type="ECO:0000256" key="1">
    <source>
        <dbReference type="SAM" id="Phobius"/>
    </source>
</evidence>
<dbReference type="Proteomes" id="UP001139559">
    <property type="component" value="Unassembled WGS sequence"/>
</dbReference>
<comment type="caution">
    <text evidence="2">The sequence shown here is derived from an EMBL/GenBank/DDBJ whole genome shotgun (WGS) entry which is preliminary data.</text>
</comment>
<keyword evidence="3" id="KW-1185">Reference proteome</keyword>
<keyword evidence="1" id="KW-1133">Transmembrane helix</keyword>
<dbReference type="RefSeq" id="WP_248010426.1">
    <property type="nucleotide sequence ID" value="NZ_JAJHVV010000014.1"/>
</dbReference>
<protein>
    <recommendedName>
        <fullName evidence="4">Pilus assembly protein PilW</fullName>
    </recommendedName>
</protein>
<evidence type="ECO:0000313" key="2">
    <source>
        <dbReference type="EMBL" id="MCK6265356.1"/>
    </source>
</evidence>
<keyword evidence="1" id="KW-0472">Membrane</keyword>
<evidence type="ECO:0008006" key="4">
    <source>
        <dbReference type="Google" id="ProtNLM"/>
    </source>
</evidence>
<keyword evidence="1" id="KW-0812">Transmembrane</keyword>
<reference evidence="2" key="1">
    <citation type="submission" date="2021-11" db="EMBL/GenBank/DDBJ databases">
        <title>Vibrio ZSDE26 sp. nov. and Vibrio ZSDZ34 sp. nov., isolated from coastal seawater in Qingdao.</title>
        <authorList>
            <person name="Zhang P."/>
        </authorList>
    </citation>
    <scope>NUCLEOTIDE SEQUENCE</scope>
    <source>
        <strain evidence="2">ZSDE26</strain>
    </source>
</reference>
<feature type="transmembrane region" description="Helical" evidence="1">
    <location>
        <begin position="12"/>
        <end position="36"/>
    </location>
</feature>
<evidence type="ECO:0000313" key="3">
    <source>
        <dbReference type="Proteomes" id="UP001139559"/>
    </source>
</evidence>
<organism evidence="2 3">
    <name type="scientific">Vibrio amylolyticus</name>
    <dbReference type="NCBI Taxonomy" id="2847292"/>
    <lineage>
        <taxon>Bacteria</taxon>
        <taxon>Pseudomonadati</taxon>
        <taxon>Pseudomonadota</taxon>
        <taxon>Gammaproteobacteria</taxon>
        <taxon>Vibrionales</taxon>
        <taxon>Vibrionaceae</taxon>
        <taxon>Vibrio</taxon>
    </lineage>
</organism>
<name>A0A9X2BIT1_9VIBR</name>